<name>A0AAV2QIG1_MEGNR</name>
<feature type="domain" description="G-protein coupled receptors family 1 profile" evidence="11">
    <location>
        <begin position="56"/>
        <end position="298"/>
    </location>
</feature>
<dbReference type="Gene3D" id="1.20.1070.10">
    <property type="entry name" value="Rhodopsin 7-helix transmembrane proteins"/>
    <property type="match status" value="1"/>
</dbReference>
<keyword evidence="2" id="KW-1003">Cell membrane</keyword>
<evidence type="ECO:0000256" key="9">
    <source>
        <dbReference type="ARBA" id="ARBA00023224"/>
    </source>
</evidence>
<evidence type="ECO:0000256" key="4">
    <source>
        <dbReference type="ARBA" id="ARBA00022989"/>
    </source>
</evidence>
<organism evidence="12 13">
    <name type="scientific">Meganyctiphanes norvegica</name>
    <name type="common">Northern krill</name>
    <name type="synonym">Thysanopoda norvegica</name>
    <dbReference type="NCBI Taxonomy" id="48144"/>
    <lineage>
        <taxon>Eukaryota</taxon>
        <taxon>Metazoa</taxon>
        <taxon>Ecdysozoa</taxon>
        <taxon>Arthropoda</taxon>
        <taxon>Crustacea</taxon>
        <taxon>Multicrustacea</taxon>
        <taxon>Malacostraca</taxon>
        <taxon>Eumalacostraca</taxon>
        <taxon>Eucarida</taxon>
        <taxon>Euphausiacea</taxon>
        <taxon>Euphausiidae</taxon>
        <taxon>Meganyctiphanes</taxon>
    </lineage>
</organism>
<dbReference type="SUPFAM" id="SSF81321">
    <property type="entry name" value="Family A G protein-coupled receptor-like"/>
    <property type="match status" value="1"/>
</dbReference>
<feature type="transmembrane region" description="Helical" evidence="10">
    <location>
        <begin position="252"/>
        <end position="269"/>
    </location>
</feature>
<dbReference type="PROSITE" id="PS50262">
    <property type="entry name" value="G_PROTEIN_RECEP_F1_2"/>
    <property type="match status" value="1"/>
</dbReference>
<evidence type="ECO:0000256" key="1">
    <source>
        <dbReference type="ARBA" id="ARBA00004651"/>
    </source>
</evidence>
<evidence type="ECO:0000256" key="8">
    <source>
        <dbReference type="ARBA" id="ARBA00023180"/>
    </source>
</evidence>
<dbReference type="PANTHER" id="PTHR24246">
    <property type="entry name" value="OLFACTORY RECEPTOR AND ADENOSINE RECEPTOR"/>
    <property type="match status" value="1"/>
</dbReference>
<comment type="subcellular location">
    <subcellularLocation>
        <location evidence="1">Cell membrane</location>
        <topology evidence="1">Multi-pass membrane protein</topology>
    </subcellularLocation>
</comment>
<evidence type="ECO:0000313" key="12">
    <source>
        <dbReference type="EMBL" id="CAL4082700.1"/>
    </source>
</evidence>
<evidence type="ECO:0000256" key="3">
    <source>
        <dbReference type="ARBA" id="ARBA00022692"/>
    </source>
</evidence>
<feature type="transmembrane region" description="Helical" evidence="10">
    <location>
        <begin position="201"/>
        <end position="222"/>
    </location>
</feature>
<feature type="transmembrane region" description="Helical" evidence="10">
    <location>
        <begin position="134"/>
        <end position="150"/>
    </location>
</feature>
<dbReference type="GO" id="GO:0004930">
    <property type="term" value="F:G protein-coupled receptor activity"/>
    <property type="evidence" value="ECO:0007669"/>
    <property type="project" value="UniProtKB-KW"/>
</dbReference>
<dbReference type="PANTHER" id="PTHR24246:SF27">
    <property type="entry name" value="ADENOSINE RECEPTOR, ISOFORM A"/>
    <property type="match status" value="1"/>
</dbReference>
<comment type="caution">
    <text evidence="12">The sequence shown here is derived from an EMBL/GenBank/DDBJ whole genome shotgun (WGS) entry which is preliminary data.</text>
</comment>
<dbReference type="CDD" id="cd00637">
    <property type="entry name" value="7tm_classA_rhodopsin-like"/>
    <property type="match status" value="1"/>
</dbReference>
<keyword evidence="8" id="KW-0325">Glycoprotein</keyword>
<dbReference type="Proteomes" id="UP001497623">
    <property type="component" value="Unassembled WGS sequence"/>
</dbReference>
<evidence type="ECO:0000256" key="5">
    <source>
        <dbReference type="ARBA" id="ARBA00023040"/>
    </source>
</evidence>
<keyword evidence="13" id="KW-1185">Reference proteome</keyword>
<gene>
    <name evidence="12" type="ORF">MNOR_LOCUS11970</name>
</gene>
<keyword evidence="5" id="KW-0297">G-protein coupled receptor</keyword>
<evidence type="ECO:0000259" key="11">
    <source>
        <dbReference type="PROSITE" id="PS50262"/>
    </source>
</evidence>
<keyword evidence="9" id="KW-0807">Transducer</keyword>
<feature type="transmembrane region" description="Helical" evidence="10">
    <location>
        <begin position="38"/>
        <end position="64"/>
    </location>
</feature>
<feature type="transmembrane region" description="Helical" evidence="10">
    <location>
        <begin position="281"/>
        <end position="300"/>
    </location>
</feature>
<protein>
    <recommendedName>
        <fullName evidence="11">G-protein coupled receptors family 1 profile domain-containing protein</fullName>
    </recommendedName>
</protein>
<evidence type="ECO:0000256" key="10">
    <source>
        <dbReference type="SAM" id="Phobius"/>
    </source>
</evidence>
<evidence type="ECO:0000313" key="13">
    <source>
        <dbReference type="Proteomes" id="UP001497623"/>
    </source>
</evidence>
<dbReference type="EMBL" id="CAXKWB010006412">
    <property type="protein sequence ID" value="CAL4082700.1"/>
    <property type="molecule type" value="Genomic_DNA"/>
</dbReference>
<evidence type="ECO:0000256" key="7">
    <source>
        <dbReference type="ARBA" id="ARBA00023170"/>
    </source>
</evidence>
<keyword evidence="4 10" id="KW-1133">Transmembrane helix</keyword>
<reference evidence="12 13" key="1">
    <citation type="submission" date="2024-05" db="EMBL/GenBank/DDBJ databases">
        <authorList>
            <person name="Wallberg A."/>
        </authorList>
    </citation>
    <scope>NUCLEOTIDE SEQUENCE [LARGE SCALE GENOMIC DNA]</scope>
</reference>
<keyword evidence="6 10" id="KW-0472">Membrane</keyword>
<dbReference type="InterPro" id="IPR017452">
    <property type="entry name" value="GPCR_Rhodpsn_7TM"/>
</dbReference>
<evidence type="ECO:0000256" key="6">
    <source>
        <dbReference type="ARBA" id="ARBA00023136"/>
    </source>
</evidence>
<keyword evidence="3 10" id="KW-0812">Transmembrane</keyword>
<evidence type="ECO:0000256" key="2">
    <source>
        <dbReference type="ARBA" id="ARBA00022475"/>
    </source>
</evidence>
<feature type="transmembrane region" description="Helical" evidence="10">
    <location>
        <begin position="76"/>
        <end position="97"/>
    </location>
</feature>
<proteinExistence type="predicted"/>
<dbReference type="AlphaFoldDB" id="A0AAV2QIG1"/>
<sequence length="353" mass="39669">MDGNMTRKQVVVVLTNMWGDVQNCSSSMEEVCGYTPSLLPGAVAACYSVAIVGGIGNILAIVCLMSSARRYEGFSVLLVTVFASLVPICCVCLPIYAEIFRHLYIQDGEFFRPEMQSAVTSAAVLYMVSWNLEFNFFAVIAFHSLIAVLLPHQWKALLTGAVTAAIITINLILTSFIWILSTILGLYKVDSCCGVYEMDHMLMLLRFSSITLPLIFYTVLWIKIRGEQRLSRNQHSNNKSTPPEWQERATDHIRVIFLAIVPFQVLLLAENLVKIPKTGSAAIHLIYFLHVCVTPHLYIWKNPEHSGRLLAGLRKLHVLCCCVRSEKRENLNNSVKKEDISLVEKNDSITIDR</sequence>
<keyword evidence="7" id="KW-0675">Receptor</keyword>
<dbReference type="GO" id="GO:0005886">
    <property type="term" value="C:plasma membrane"/>
    <property type="evidence" value="ECO:0007669"/>
    <property type="project" value="UniProtKB-SubCell"/>
</dbReference>
<accession>A0AAV2QIG1</accession>
<feature type="transmembrane region" description="Helical" evidence="10">
    <location>
        <begin position="157"/>
        <end position="181"/>
    </location>
</feature>